<name>A0ABQ1Z3U9_9BACT</name>
<accession>A0ABQ1Z3U9</accession>
<comment type="caution">
    <text evidence="3">The sequence shown here is derived from an EMBL/GenBank/DDBJ whole genome shotgun (WGS) entry which is preliminary data.</text>
</comment>
<proteinExistence type="inferred from homology"/>
<evidence type="ECO:0000313" key="4">
    <source>
        <dbReference type="Proteomes" id="UP000600214"/>
    </source>
</evidence>
<dbReference type="Gene3D" id="3.40.50.720">
    <property type="entry name" value="NAD(P)-binding Rossmann-like Domain"/>
    <property type="match status" value="1"/>
</dbReference>
<dbReference type="InterPro" id="IPR020904">
    <property type="entry name" value="Sc_DH/Rdtase_CS"/>
</dbReference>
<dbReference type="InterPro" id="IPR002347">
    <property type="entry name" value="SDR_fam"/>
</dbReference>
<keyword evidence="4" id="KW-1185">Reference proteome</keyword>
<dbReference type="PANTHER" id="PTHR42760:SF133">
    <property type="entry name" value="3-OXOACYL-[ACYL-CARRIER-PROTEIN] REDUCTASE"/>
    <property type="match status" value="1"/>
</dbReference>
<dbReference type="Pfam" id="PF13561">
    <property type="entry name" value="adh_short_C2"/>
    <property type="match status" value="1"/>
</dbReference>
<dbReference type="SUPFAM" id="SSF51735">
    <property type="entry name" value="NAD(P)-binding Rossmann-fold domains"/>
    <property type="match status" value="1"/>
</dbReference>
<dbReference type="EMBL" id="BMIA01000003">
    <property type="protein sequence ID" value="GGH46860.1"/>
    <property type="molecule type" value="Genomic_DNA"/>
</dbReference>
<comment type="similarity">
    <text evidence="1">Belongs to the short-chain dehydrogenases/reductases (SDR) family.</text>
</comment>
<protein>
    <submittedName>
        <fullName evidence="3">3-oxoacyl-ACP reductase</fullName>
    </submittedName>
</protein>
<dbReference type="CDD" id="cd05233">
    <property type="entry name" value="SDR_c"/>
    <property type="match status" value="1"/>
</dbReference>
<evidence type="ECO:0000256" key="2">
    <source>
        <dbReference type="ARBA" id="ARBA00023002"/>
    </source>
</evidence>
<dbReference type="PRINTS" id="PR00080">
    <property type="entry name" value="SDRFAMILY"/>
</dbReference>
<reference evidence="4" key="1">
    <citation type="journal article" date="2019" name="Int. J. Syst. Evol. Microbiol.">
        <title>The Global Catalogue of Microorganisms (GCM) 10K type strain sequencing project: providing services to taxonomists for standard genome sequencing and annotation.</title>
        <authorList>
            <consortium name="The Broad Institute Genomics Platform"/>
            <consortium name="The Broad Institute Genome Sequencing Center for Infectious Disease"/>
            <person name="Wu L."/>
            <person name="Ma J."/>
        </authorList>
    </citation>
    <scope>NUCLEOTIDE SEQUENCE [LARGE SCALE GENOMIC DNA]</scope>
    <source>
        <strain evidence="4">CGMCC 1.15288</strain>
    </source>
</reference>
<dbReference type="PRINTS" id="PR00081">
    <property type="entry name" value="GDHRDH"/>
</dbReference>
<keyword evidence="2" id="KW-0560">Oxidoreductase</keyword>
<dbReference type="PROSITE" id="PS00061">
    <property type="entry name" value="ADH_SHORT"/>
    <property type="match status" value="1"/>
</dbReference>
<evidence type="ECO:0000256" key="1">
    <source>
        <dbReference type="ARBA" id="ARBA00006484"/>
    </source>
</evidence>
<sequence length="284" mass="30564">MGNQVIGNNLIESVIRNKEKSIFKTSKTKYTTKRAGKMNTFENQVAVITGAASGLGLVIAHKLLNEGARIGLLDLNEQALDDEFVGNEEREELIGVDVTDEQLVAAAVARVAKRFGKIDILINCAGITGATNIKSHEVDTVNLQKVFNINFMASFYTAKAVLPYMLENNYGRILHIASIAGKEGNAGMLAYSASKAAVIGMTKVQGKEYAETGITVNALAPAVIRTPLVDAMPEAQVKYMTDKIPMKRCGTLEEAANMAAFIVSPENSFTTGFTFDLSGGRATY</sequence>
<dbReference type="PANTHER" id="PTHR42760">
    <property type="entry name" value="SHORT-CHAIN DEHYDROGENASES/REDUCTASES FAMILY MEMBER"/>
    <property type="match status" value="1"/>
</dbReference>
<organism evidence="3 4">
    <name type="scientific">Dyadobacter endophyticus</name>
    <dbReference type="NCBI Taxonomy" id="1749036"/>
    <lineage>
        <taxon>Bacteria</taxon>
        <taxon>Pseudomonadati</taxon>
        <taxon>Bacteroidota</taxon>
        <taxon>Cytophagia</taxon>
        <taxon>Cytophagales</taxon>
        <taxon>Spirosomataceae</taxon>
        <taxon>Dyadobacter</taxon>
    </lineage>
</organism>
<dbReference type="Proteomes" id="UP000600214">
    <property type="component" value="Unassembled WGS sequence"/>
</dbReference>
<gene>
    <name evidence="3" type="ORF">GCM10007423_46930</name>
</gene>
<evidence type="ECO:0000313" key="3">
    <source>
        <dbReference type="EMBL" id="GGH46860.1"/>
    </source>
</evidence>
<dbReference type="InterPro" id="IPR036291">
    <property type="entry name" value="NAD(P)-bd_dom_sf"/>
</dbReference>